<protein>
    <submittedName>
        <fullName evidence="1">Uncharacterized protein</fullName>
    </submittedName>
</protein>
<keyword evidence="2" id="KW-1185">Reference proteome</keyword>
<comment type="caution">
    <text evidence="1">The sequence shown here is derived from an EMBL/GenBank/DDBJ whole genome shotgun (WGS) entry which is preliminary data.</text>
</comment>
<gene>
    <name evidence="1" type="ORF">E3N88_25211</name>
</gene>
<name>A0A5N6N5G6_9ASTR</name>
<reference evidence="1 2" key="1">
    <citation type="submission" date="2019-05" db="EMBL/GenBank/DDBJ databases">
        <title>Mikania micrantha, genome provides insights into the molecular mechanism of rapid growth.</title>
        <authorList>
            <person name="Liu B."/>
        </authorList>
    </citation>
    <scope>NUCLEOTIDE SEQUENCE [LARGE SCALE GENOMIC DNA]</scope>
    <source>
        <strain evidence="1">NLD-2019</strain>
        <tissue evidence="1">Leaf</tissue>
    </source>
</reference>
<accession>A0A5N6N5G6</accession>
<organism evidence="1 2">
    <name type="scientific">Mikania micrantha</name>
    <name type="common">bitter vine</name>
    <dbReference type="NCBI Taxonomy" id="192012"/>
    <lineage>
        <taxon>Eukaryota</taxon>
        <taxon>Viridiplantae</taxon>
        <taxon>Streptophyta</taxon>
        <taxon>Embryophyta</taxon>
        <taxon>Tracheophyta</taxon>
        <taxon>Spermatophyta</taxon>
        <taxon>Magnoliopsida</taxon>
        <taxon>eudicotyledons</taxon>
        <taxon>Gunneridae</taxon>
        <taxon>Pentapetalae</taxon>
        <taxon>asterids</taxon>
        <taxon>campanulids</taxon>
        <taxon>Asterales</taxon>
        <taxon>Asteraceae</taxon>
        <taxon>Asteroideae</taxon>
        <taxon>Heliantheae alliance</taxon>
        <taxon>Eupatorieae</taxon>
        <taxon>Mikania</taxon>
    </lineage>
</organism>
<evidence type="ECO:0000313" key="1">
    <source>
        <dbReference type="EMBL" id="KAD4385043.1"/>
    </source>
</evidence>
<evidence type="ECO:0000313" key="2">
    <source>
        <dbReference type="Proteomes" id="UP000326396"/>
    </source>
</evidence>
<dbReference type="EMBL" id="SZYD01000013">
    <property type="protein sequence ID" value="KAD4385043.1"/>
    <property type="molecule type" value="Genomic_DNA"/>
</dbReference>
<dbReference type="Proteomes" id="UP000326396">
    <property type="component" value="Linkage Group LG3"/>
</dbReference>
<proteinExistence type="predicted"/>
<dbReference type="AlphaFoldDB" id="A0A5N6N5G6"/>
<sequence length="110" mass="13027">MPFMAEIPIQRSFTASFLEYDELIKLLFLFVVFELSFSQQNPRFDNDQKTSFQQQMSYLNMLMATRIQQMLSGHEDMKFQMPNFRVICIIECMEFDSIRFGISKLAGIRS</sequence>